<feature type="compositionally biased region" description="Pro residues" evidence="1">
    <location>
        <begin position="73"/>
        <end position="82"/>
    </location>
</feature>
<evidence type="ECO:0000313" key="2">
    <source>
        <dbReference type="Proteomes" id="UP000694856"/>
    </source>
</evidence>
<gene>
    <name evidence="3" type="primary">LOC116660273</name>
</gene>
<dbReference type="KEGG" id="cfr:116660273"/>
<reference evidence="3" key="1">
    <citation type="submission" date="2025-08" db="UniProtKB">
        <authorList>
            <consortium name="RefSeq"/>
        </authorList>
    </citation>
    <scope>IDENTIFICATION</scope>
    <source>
        <tissue evidence="3">Ear skin</tissue>
    </source>
</reference>
<keyword evidence="2" id="KW-1185">Reference proteome</keyword>
<feature type="compositionally biased region" description="Basic residues" evidence="1">
    <location>
        <begin position="88"/>
        <end position="99"/>
    </location>
</feature>
<dbReference type="GeneID" id="116660273"/>
<evidence type="ECO:0000256" key="1">
    <source>
        <dbReference type="SAM" id="MobiDB-lite"/>
    </source>
</evidence>
<dbReference type="AlphaFoldDB" id="A0A8B8S4K3"/>
<feature type="region of interest" description="Disordered" evidence="1">
    <location>
        <begin position="1"/>
        <end position="106"/>
    </location>
</feature>
<evidence type="ECO:0000313" key="3">
    <source>
        <dbReference type="RefSeq" id="XP_032325156.1"/>
    </source>
</evidence>
<dbReference type="Proteomes" id="UP000694856">
    <property type="component" value="Chromosome 27"/>
</dbReference>
<protein>
    <submittedName>
        <fullName evidence="3">Translation initiation factor IF-2-like isoform X1</fullName>
    </submittedName>
</protein>
<dbReference type="RefSeq" id="XP_032325156.1">
    <property type="nucleotide sequence ID" value="XM_032469265.1"/>
</dbReference>
<sequence>MAARSLAVVPQASRALGAAPTPNNASASFGLGLGRARPLKNNNNKTPRAPDPLGSRQVRPGPARRARARPRARGPPPAPRPAPQGARARTRAPRSRRPRGGGAGARGRETWLLVLFRRRGVATSPRIRAGRGSEGWTNSAGLFVRMWRSSAAEEAGQQVQRPWQKHLQMPQLSGEKITRPPPAPTVGCATLPPICFRILPTQSILVLNDQKQDPRECSD</sequence>
<organism evidence="2 3">
    <name type="scientific">Camelus ferus</name>
    <name type="common">Wild bactrian camel</name>
    <name type="synonym">Camelus bactrianus ferus</name>
    <dbReference type="NCBI Taxonomy" id="419612"/>
    <lineage>
        <taxon>Eukaryota</taxon>
        <taxon>Metazoa</taxon>
        <taxon>Chordata</taxon>
        <taxon>Craniata</taxon>
        <taxon>Vertebrata</taxon>
        <taxon>Euteleostomi</taxon>
        <taxon>Mammalia</taxon>
        <taxon>Eutheria</taxon>
        <taxon>Laurasiatheria</taxon>
        <taxon>Artiodactyla</taxon>
        <taxon>Tylopoda</taxon>
        <taxon>Camelidae</taxon>
        <taxon>Camelus</taxon>
    </lineage>
</organism>
<accession>A0A8B8S4K3</accession>
<feature type="compositionally biased region" description="Basic residues" evidence="1">
    <location>
        <begin position="62"/>
        <end position="72"/>
    </location>
</feature>
<proteinExistence type="predicted"/>
<name>A0A8B8S4K3_CAMFR</name>